<dbReference type="RefSeq" id="WP_047184828.1">
    <property type="nucleotide sequence ID" value="NZ_JAHHXM010000001.1"/>
</dbReference>
<keyword evidence="2" id="KW-1185">Reference proteome</keyword>
<dbReference type="InterPro" id="IPR032466">
    <property type="entry name" value="Metal_Hydrolase"/>
</dbReference>
<dbReference type="EMBL" id="LGTK01000003">
    <property type="protein sequence ID" value="KPH78423.1"/>
    <property type="molecule type" value="Genomic_DNA"/>
</dbReference>
<evidence type="ECO:0000313" key="1">
    <source>
        <dbReference type="EMBL" id="KPH78423.1"/>
    </source>
</evidence>
<name>A0ABR5MN42_9BACI</name>
<reference evidence="1 2" key="1">
    <citation type="submission" date="2015-07" db="EMBL/GenBank/DDBJ databases">
        <title>High-quality draft genome sequence of Oceanobacillus caeni HM6, a bacillus isolated from a human feces.</title>
        <authorList>
            <person name="Kumar J."/>
            <person name="Verma M.K."/>
            <person name="Pandey R."/>
            <person name="Bhambi M."/>
            <person name="Chauhan N."/>
        </authorList>
    </citation>
    <scope>NUCLEOTIDE SEQUENCE [LARGE SCALE GENOMIC DNA]</scope>
    <source>
        <strain evidence="1 2">HM6</strain>
    </source>
</reference>
<gene>
    <name evidence="1" type="ORF">AFL42_01555</name>
</gene>
<dbReference type="SUPFAM" id="SSF51556">
    <property type="entry name" value="Metallo-dependent hydrolases"/>
    <property type="match status" value="1"/>
</dbReference>
<dbReference type="PANTHER" id="PTHR10443:SF12">
    <property type="entry name" value="DIPEPTIDASE"/>
    <property type="match status" value="1"/>
</dbReference>
<proteinExistence type="predicted"/>
<dbReference type="InterPro" id="IPR008257">
    <property type="entry name" value="Pept_M19"/>
</dbReference>
<protein>
    <submittedName>
        <fullName evidence="1">Diguanylate cyclase</fullName>
    </submittedName>
</protein>
<evidence type="ECO:0000313" key="2">
    <source>
        <dbReference type="Proteomes" id="UP000037854"/>
    </source>
</evidence>
<dbReference type="PROSITE" id="PS51365">
    <property type="entry name" value="RENAL_DIPEPTIDASE_2"/>
    <property type="match status" value="1"/>
</dbReference>
<sequence length="317" mass="36030">MKIIDTHCDALMKLQLGKRKQFGFDGPFDYKTSEKIETNLNRLIQGNVAVQFFAIFIEPDVPFDEKWQHALEQVDIFYTDVLGKNPKMKHIKNWSDLDLLKEGEIGAVLALEGADPFGNDLMKLRQLYRLGIMSVGLTWNYANYCADGVLEPRGAGLSLLGKEVIKLNNENHVFSDVSHASIQAFWDILEIADYPIATHSNAKAICNHPRNLDDDQIKEMFRKNGLIHVVFNPPFINKDKEVATITDLIRHIDYFCSLGGVNQIGFGSDFDGITSFVNHLENSSNYQNLINELLKNYSEEEVRGFAYKNFLSHRPGI</sequence>
<dbReference type="Pfam" id="PF01244">
    <property type="entry name" value="Peptidase_M19"/>
    <property type="match status" value="1"/>
</dbReference>
<organism evidence="1 2">
    <name type="scientific">Oceanobacillus caeni</name>
    <dbReference type="NCBI Taxonomy" id="405946"/>
    <lineage>
        <taxon>Bacteria</taxon>
        <taxon>Bacillati</taxon>
        <taxon>Bacillota</taxon>
        <taxon>Bacilli</taxon>
        <taxon>Bacillales</taxon>
        <taxon>Bacillaceae</taxon>
        <taxon>Oceanobacillus</taxon>
    </lineage>
</organism>
<dbReference type="Gene3D" id="3.20.20.140">
    <property type="entry name" value="Metal-dependent hydrolases"/>
    <property type="match status" value="1"/>
</dbReference>
<dbReference type="Proteomes" id="UP000037854">
    <property type="component" value="Unassembled WGS sequence"/>
</dbReference>
<accession>A0ABR5MN42</accession>
<comment type="caution">
    <text evidence="1">The sequence shown here is derived from an EMBL/GenBank/DDBJ whole genome shotgun (WGS) entry which is preliminary data.</text>
</comment>
<dbReference type="CDD" id="cd01301">
    <property type="entry name" value="rDP_like"/>
    <property type="match status" value="1"/>
</dbReference>
<dbReference type="PANTHER" id="PTHR10443">
    <property type="entry name" value="MICROSOMAL DIPEPTIDASE"/>
    <property type="match status" value="1"/>
</dbReference>